<keyword evidence="1" id="KW-0175">Coiled coil</keyword>
<sequence length="397" mass="45229">MSSSSIEKTMEQLMGEDGSGAIKRPLSVDETREYDADVSAKKRVRTGTEGSGSPQKRLSNVSTTSSDSTTKKIGKTVTGQLVTKNMYCVNNEAFYLFKFLIENVSKNYYGNAGHFQTLRIDATYEIELVYENKRLGIAKATECKDSEKVVVVKRFVEQGDFDSEDTVSVAVKFKYGFKVLDSDSYKAVFIVNYGDKYENCQHVQIECMANLKRWSACIKDETIFTEHNLLEFFHNAQNQMFNLCRVKCQQSNGNYKNFSIQNITHLSLAVVKPACLINEDPESVSSISRSNKRILHGVVSKINVERQSSERFSISYMLKNESEEWVRGSFYVRQNDKKNDKLEKLEKLETDLNQLNELIENDILTVYIYVAVDLSTKNYNVLGLTKMELDSDTFEGV</sequence>
<evidence type="ECO:0000313" key="4">
    <source>
        <dbReference type="Proteomes" id="UP000202327"/>
    </source>
</evidence>
<dbReference type="GO" id="GO:0006355">
    <property type="term" value="P:regulation of DNA-templated transcription"/>
    <property type="evidence" value="ECO:0007669"/>
    <property type="project" value="InterPro"/>
</dbReference>
<evidence type="ECO:0000256" key="2">
    <source>
        <dbReference type="SAM" id="MobiDB-lite"/>
    </source>
</evidence>
<dbReference type="GeneID" id="22619684"/>
<dbReference type="InterPro" id="IPR008415">
    <property type="entry name" value="Baculo_LEF-3"/>
</dbReference>
<reference evidence="3 4" key="1">
    <citation type="journal article" date="2015" name="Virus Genes">
        <title>The genome sequence of Agrotis segetum nucleopolyhedrovirus B (AgseNPV-B) reveals a new baculovirus species within the Agrotis baculovirus complex.</title>
        <authorList>
            <person name="Wennmann J.T."/>
            <person name="Gueli Alletti G."/>
            <person name="Jehle J.A."/>
        </authorList>
    </citation>
    <scope>NUCLEOTIDE SEQUENCE [LARGE SCALE GENOMIC DNA]</scope>
    <source>
        <strain evidence="3">English</strain>
    </source>
</reference>
<evidence type="ECO:0000313" key="3">
    <source>
        <dbReference type="EMBL" id="AIZ48651.1"/>
    </source>
</evidence>
<organism evidence="3 4">
    <name type="scientific">Agrotis segetum nucleopolyhedrovirus B</name>
    <dbReference type="NCBI Taxonomy" id="1580580"/>
    <lineage>
        <taxon>Viruses</taxon>
        <taxon>Viruses incertae sedis</taxon>
        <taxon>Naldaviricetes</taxon>
        <taxon>Lefavirales</taxon>
        <taxon>Baculoviridae</taxon>
        <taxon>Alphabaculovirus</taxon>
        <taxon>Alphabaculovirus alteragsegetum</taxon>
    </lineage>
</organism>
<dbReference type="OrthoDB" id="5804at10239"/>
<dbReference type="KEGG" id="vg:22619684"/>
<keyword evidence="4" id="KW-1185">Reference proteome</keyword>
<feature type="compositionally biased region" description="Polar residues" evidence="2">
    <location>
        <begin position="51"/>
        <end position="61"/>
    </location>
</feature>
<dbReference type="Pfam" id="PF05847">
    <property type="entry name" value="Baculo_LEF-3"/>
    <property type="match status" value="1"/>
</dbReference>
<feature type="region of interest" description="Disordered" evidence="2">
    <location>
        <begin position="1"/>
        <end position="71"/>
    </location>
</feature>
<dbReference type="Proteomes" id="UP000202327">
    <property type="component" value="Segment"/>
</dbReference>
<accession>A0A0A7KTF6</accession>
<proteinExistence type="predicted"/>
<feature type="coiled-coil region" evidence="1">
    <location>
        <begin position="331"/>
        <end position="365"/>
    </location>
</feature>
<evidence type="ECO:0000256" key="1">
    <source>
        <dbReference type="SAM" id="Coils"/>
    </source>
</evidence>
<dbReference type="GO" id="GO:0003677">
    <property type="term" value="F:DNA binding"/>
    <property type="evidence" value="ECO:0007669"/>
    <property type="project" value="InterPro"/>
</dbReference>
<dbReference type="EMBL" id="KM102981">
    <property type="protein sequence ID" value="AIZ48651.1"/>
    <property type="molecule type" value="Genomic_DNA"/>
</dbReference>
<name>A0A0A7KTF6_9ABAC</name>
<feature type="compositionally biased region" description="Basic and acidic residues" evidence="2">
    <location>
        <begin position="26"/>
        <end position="40"/>
    </location>
</feature>
<protein>
    <submittedName>
        <fullName evidence="3">Lef-3</fullName>
    </submittedName>
</protein>
<dbReference type="RefSeq" id="YP_009112655.1">
    <property type="nucleotide sequence ID" value="NC_025960.1"/>
</dbReference>